<evidence type="ECO:0000313" key="2">
    <source>
        <dbReference type="Proteomes" id="UP000185003"/>
    </source>
</evidence>
<sequence>MGDIWNYIYLFAQLQHDMSRILLLTLMFGLLMACTNTSKPANDEDRVLTFKDFREFFPETALAYRLNADSLKHRIPDTFALKAKVVKQFLPDTLAKGTFTAAEKPKFFPRAYIKKGDQQFFIVEGATKAGNVAWLLIYDKEGKFLQRHLAAKNTAANNTRMGFVMDAKNDLRVTTETQKAPGQISTRDDVYAINPDGSLALIMTNSNEPAATGLYNPIDTLPRKHKFSANYASGEQNLVSIRDGETAKEFLFFIHFSRDNGQCVGELDGVGRFTTATTGQFRDKHTSCIVDFKFSGGKVSIRETGCGAYRGIKCFFEGTFIKKKK</sequence>
<organism evidence="1 2">
    <name type="scientific">Chitinophaga niabensis</name>
    <dbReference type="NCBI Taxonomy" id="536979"/>
    <lineage>
        <taxon>Bacteria</taxon>
        <taxon>Pseudomonadati</taxon>
        <taxon>Bacteroidota</taxon>
        <taxon>Chitinophagia</taxon>
        <taxon>Chitinophagales</taxon>
        <taxon>Chitinophagaceae</taxon>
        <taxon>Chitinophaga</taxon>
    </lineage>
</organism>
<reference evidence="2" key="1">
    <citation type="submission" date="2016-11" db="EMBL/GenBank/DDBJ databases">
        <authorList>
            <person name="Varghese N."/>
            <person name="Submissions S."/>
        </authorList>
    </citation>
    <scope>NUCLEOTIDE SEQUENCE [LARGE SCALE GENOMIC DNA]</scope>
    <source>
        <strain evidence="2">DSM 24787</strain>
    </source>
</reference>
<gene>
    <name evidence="1" type="ORF">SAMN04488055_5634</name>
</gene>
<dbReference type="EMBL" id="FSRA01000002">
    <property type="protein sequence ID" value="SIO54610.1"/>
    <property type="molecule type" value="Genomic_DNA"/>
</dbReference>
<dbReference type="STRING" id="536979.SAMN04488055_5634"/>
<name>A0A1N6KDH1_9BACT</name>
<evidence type="ECO:0000313" key="1">
    <source>
        <dbReference type="EMBL" id="SIO54610.1"/>
    </source>
</evidence>
<proteinExistence type="predicted"/>
<dbReference type="Proteomes" id="UP000185003">
    <property type="component" value="Unassembled WGS sequence"/>
</dbReference>
<dbReference type="AlphaFoldDB" id="A0A1N6KDH1"/>
<protein>
    <submittedName>
        <fullName evidence="1">Uncharacterized protein</fullName>
    </submittedName>
</protein>
<keyword evidence="2" id="KW-1185">Reference proteome</keyword>
<accession>A0A1N6KDH1</accession>